<dbReference type="OrthoDB" id="1435781at2759"/>
<dbReference type="AlphaFoldDB" id="A0A3Q7WW94"/>
<evidence type="ECO:0000313" key="2">
    <source>
        <dbReference type="Proteomes" id="UP000087171"/>
    </source>
</evidence>
<dbReference type="PANTHER" id="PTHR34072:SF52">
    <property type="entry name" value="RIBONUCLEASE H"/>
    <property type="match status" value="1"/>
</dbReference>
<name>A0A3Q7WW94_CICAR</name>
<dbReference type="Pfam" id="PF17919">
    <property type="entry name" value="RT_RNaseH_2"/>
    <property type="match status" value="1"/>
</dbReference>
<organism evidence="2 3">
    <name type="scientific">Cicer arietinum</name>
    <name type="common">Chickpea</name>
    <name type="synonym">Garbanzo</name>
    <dbReference type="NCBI Taxonomy" id="3827"/>
    <lineage>
        <taxon>Eukaryota</taxon>
        <taxon>Viridiplantae</taxon>
        <taxon>Streptophyta</taxon>
        <taxon>Embryophyta</taxon>
        <taxon>Tracheophyta</taxon>
        <taxon>Spermatophyta</taxon>
        <taxon>Magnoliopsida</taxon>
        <taxon>eudicotyledons</taxon>
        <taxon>Gunneridae</taxon>
        <taxon>Pentapetalae</taxon>
        <taxon>rosids</taxon>
        <taxon>fabids</taxon>
        <taxon>Fabales</taxon>
        <taxon>Fabaceae</taxon>
        <taxon>Papilionoideae</taxon>
        <taxon>50 kb inversion clade</taxon>
        <taxon>NPAAA clade</taxon>
        <taxon>Hologalegina</taxon>
        <taxon>IRL clade</taxon>
        <taxon>Cicereae</taxon>
        <taxon>Cicer</taxon>
    </lineage>
</organism>
<dbReference type="InterPro" id="IPR041577">
    <property type="entry name" value="RT_RNaseH_2"/>
</dbReference>
<evidence type="ECO:0000259" key="1">
    <source>
        <dbReference type="Pfam" id="PF17919"/>
    </source>
</evidence>
<feature type="domain" description="Reverse transcriptase/retrotransposon-derived protein RNase H-like" evidence="1">
    <location>
        <begin position="2"/>
        <end position="81"/>
    </location>
</feature>
<gene>
    <name evidence="3" type="primary">LOC101508425</name>
</gene>
<protein>
    <submittedName>
        <fullName evidence="3">Uncharacterized protein LOC101508425</fullName>
    </submittedName>
</protein>
<keyword evidence="2" id="KW-1185">Reference proteome</keyword>
<dbReference type="InterPro" id="IPR043502">
    <property type="entry name" value="DNA/RNA_pol_sf"/>
</dbReference>
<dbReference type="RefSeq" id="XP_027185974.1">
    <property type="nucleotide sequence ID" value="XM_027330173.1"/>
</dbReference>
<sequence length="162" mass="18825">MKEKLTTSLVLVLPKLVEQYKVYCDASYQGLGCVLMQNKQVVAYALRQLRVHEKNHPSHDLELAAIVFAFKIWRHYLYGWKSNMVVDVLCKKRVHLSFVTMKGLELFEKFRDLDLNLDCPLGKLQCGMNIIDNELMNVIKVLQVTDVSTQEKRKLTEVRKTP</sequence>
<dbReference type="PANTHER" id="PTHR34072">
    <property type="entry name" value="ENZYMATIC POLYPROTEIN-RELATED"/>
    <property type="match status" value="1"/>
</dbReference>
<dbReference type="SUPFAM" id="SSF56672">
    <property type="entry name" value="DNA/RNA polymerases"/>
    <property type="match status" value="1"/>
</dbReference>
<evidence type="ECO:0000313" key="3">
    <source>
        <dbReference type="RefSeq" id="XP_027185974.1"/>
    </source>
</evidence>
<dbReference type="Proteomes" id="UP000087171">
    <property type="component" value="Unplaced"/>
</dbReference>
<dbReference type="STRING" id="3827.A0A3Q7WW94"/>
<accession>A0A3Q7WW94</accession>
<proteinExistence type="predicted"/>
<reference evidence="3" key="1">
    <citation type="submission" date="2025-08" db="UniProtKB">
        <authorList>
            <consortium name="RefSeq"/>
        </authorList>
    </citation>
    <scope>IDENTIFICATION</scope>
    <source>
        <tissue evidence="3">Etiolated seedlings</tissue>
    </source>
</reference>